<dbReference type="EMBL" id="JADINA010000025">
    <property type="protein sequence ID" value="MBO8426448.1"/>
    <property type="molecule type" value="Genomic_DNA"/>
</dbReference>
<proteinExistence type="predicted"/>
<name>A0A9D9DGU3_9FIRM</name>
<keyword evidence="2 5" id="KW-0012">Acyltransferase</keyword>
<dbReference type="AlphaFoldDB" id="A0A9D9DGU3"/>
<accession>A0A9D9DGU3</accession>
<dbReference type="PANTHER" id="PTHR10434">
    <property type="entry name" value="1-ACYL-SN-GLYCEROL-3-PHOSPHATE ACYLTRANSFERASE"/>
    <property type="match status" value="1"/>
</dbReference>
<dbReference type="Pfam" id="PF01553">
    <property type="entry name" value="Acyltransferase"/>
    <property type="match status" value="1"/>
</dbReference>
<evidence type="ECO:0000313" key="6">
    <source>
        <dbReference type="Proteomes" id="UP000823634"/>
    </source>
</evidence>
<dbReference type="GO" id="GO:0003841">
    <property type="term" value="F:1-acylglycerol-3-phosphate O-acyltransferase activity"/>
    <property type="evidence" value="ECO:0007669"/>
    <property type="project" value="TreeGrafter"/>
</dbReference>
<keyword evidence="3" id="KW-0812">Transmembrane</keyword>
<dbReference type="Proteomes" id="UP000823634">
    <property type="component" value="Unassembled WGS sequence"/>
</dbReference>
<evidence type="ECO:0000259" key="4">
    <source>
        <dbReference type="SMART" id="SM00563"/>
    </source>
</evidence>
<dbReference type="CDD" id="cd07989">
    <property type="entry name" value="LPLAT_AGPAT-like"/>
    <property type="match status" value="1"/>
</dbReference>
<reference evidence="5" key="1">
    <citation type="submission" date="2020-10" db="EMBL/GenBank/DDBJ databases">
        <authorList>
            <person name="Gilroy R."/>
        </authorList>
    </citation>
    <scope>NUCLEOTIDE SEQUENCE</scope>
    <source>
        <strain evidence="5">17113</strain>
    </source>
</reference>
<reference evidence="5" key="2">
    <citation type="journal article" date="2021" name="PeerJ">
        <title>Extensive microbial diversity within the chicken gut microbiome revealed by metagenomics and culture.</title>
        <authorList>
            <person name="Gilroy R."/>
            <person name="Ravi A."/>
            <person name="Getino M."/>
            <person name="Pursley I."/>
            <person name="Horton D.L."/>
            <person name="Alikhan N.F."/>
            <person name="Baker D."/>
            <person name="Gharbi K."/>
            <person name="Hall N."/>
            <person name="Watson M."/>
            <person name="Adriaenssens E.M."/>
            <person name="Foster-Nyarko E."/>
            <person name="Jarju S."/>
            <person name="Secka A."/>
            <person name="Antonio M."/>
            <person name="Oren A."/>
            <person name="Chaudhuri R.R."/>
            <person name="La Ragione R."/>
            <person name="Hildebrand F."/>
            <person name="Pallen M.J."/>
        </authorList>
    </citation>
    <scope>NUCLEOTIDE SEQUENCE</scope>
    <source>
        <strain evidence="5">17113</strain>
    </source>
</reference>
<dbReference type="PANTHER" id="PTHR10434:SF11">
    <property type="entry name" value="1-ACYL-SN-GLYCEROL-3-PHOSPHATE ACYLTRANSFERASE"/>
    <property type="match status" value="1"/>
</dbReference>
<feature type="domain" description="Phospholipid/glycerol acyltransferase" evidence="4">
    <location>
        <begin position="120"/>
        <end position="239"/>
    </location>
</feature>
<evidence type="ECO:0000256" key="1">
    <source>
        <dbReference type="ARBA" id="ARBA00022679"/>
    </source>
</evidence>
<feature type="transmembrane region" description="Helical" evidence="3">
    <location>
        <begin position="47"/>
        <end position="74"/>
    </location>
</feature>
<gene>
    <name evidence="5" type="ORF">IAC61_03915</name>
</gene>
<dbReference type="SUPFAM" id="SSF69593">
    <property type="entry name" value="Glycerol-3-phosphate (1)-acyltransferase"/>
    <property type="match status" value="1"/>
</dbReference>
<keyword evidence="1" id="KW-0808">Transferase</keyword>
<evidence type="ECO:0000313" key="5">
    <source>
        <dbReference type="EMBL" id="MBO8426448.1"/>
    </source>
</evidence>
<keyword evidence="3" id="KW-1133">Transmembrane helix</keyword>
<evidence type="ECO:0000256" key="2">
    <source>
        <dbReference type="ARBA" id="ARBA00023315"/>
    </source>
</evidence>
<dbReference type="InterPro" id="IPR002123">
    <property type="entry name" value="Plipid/glycerol_acylTrfase"/>
</dbReference>
<sequence>MFLFTPVKRILAFAMITASFIFAASLLGAALTYYWSGLYSDWTTFYVPFLLIIGFFIAFTILFIICLYIISLFIDPNREYPPSPKLLRFISDVAGFVCLLSRVKVVYSDLGHRLDPKARMMIAINHLSNFDFLVLLKSLPSLPIVSVGKKAIASFPIAGPFLAKAGFLYITQNSLRDGPRQIKKGAEYIEKGLCCVAIAPEGTRNRHFPEPALLPFHPGSFELAKESGSPIACFCIQNTNAIRRRFPFFSTKVYLDLVEVVEPSQIADLPLSAISEHCFSKMSSHLQEKMARVYHVREEAAMKRQ</sequence>
<dbReference type="SMART" id="SM00563">
    <property type="entry name" value="PlsC"/>
    <property type="match status" value="1"/>
</dbReference>
<feature type="transmembrane region" description="Helical" evidence="3">
    <location>
        <begin position="12"/>
        <end position="35"/>
    </location>
</feature>
<dbReference type="GO" id="GO:0006654">
    <property type="term" value="P:phosphatidic acid biosynthetic process"/>
    <property type="evidence" value="ECO:0007669"/>
    <property type="project" value="TreeGrafter"/>
</dbReference>
<comment type="caution">
    <text evidence="5">The sequence shown here is derived from an EMBL/GenBank/DDBJ whole genome shotgun (WGS) entry which is preliminary data.</text>
</comment>
<protein>
    <submittedName>
        <fullName evidence="5">1-acyl-sn-glycerol-3-phosphate acyltransferase</fullName>
    </submittedName>
</protein>
<organism evidence="5 6">
    <name type="scientific">Candidatus Alloenteromonas pullistercoris</name>
    <dbReference type="NCBI Taxonomy" id="2840785"/>
    <lineage>
        <taxon>Bacteria</taxon>
        <taxon>Bacillati</taxon>
        <taxon>Bacillota</taxon>
        <taxon>Bacillota incertae sedis</taxon>
        <taxon>Candidatus Alloenteromonas</taxon>
    </lineage>
</organism>
<evidence type="ECO:0000256" key="3">
    <source>
        <dbReference type="SAM" id="Phobius"/>
    </source>
</evidence>
<keyword evidence="3" id="KW-0472">Membrane</keyword>